<dbReference type="PANTHER" id="PTHR15010">
    <property type="entry name" value="ACYLOXYACYL HYDROLASE"/>
    <property type="match status" value="1"/>
</dbReference>
<comment type="caution">
    <text evidence="1">The sequence shown here is derived from an EMBL/GenBank/DDBJ whole genome shotgun (WGS) entry which is preliminary data.</text>
</comment>
<gene>
    <name evidence="1" type="ORF">RFI_24232</name>
</gene>
<dbReference type="AlphaFoldDB" id="X6MGJ8"/>
<accession>X6MGJ8</accession>
<proteinExistence type="predicted"/>
<dbReference type="Proteomes" id="UP000023152">
    <property type="component" value="Unassembled WGS sequence"/>
</dbReference>
<organism evidence="1 2">
    <name type="scientific">Reticulomyxa filosa</name>
    <dbReference type="NCBI Taxonomy" id="46433"/>
    <lineage>
        <taxon>Eukaryota</taxon>
        <taxon>Sar</taxon>
        <taxon>Rhizaria</taxon>
        <taxon>Retaria</taxon>
        <taxon>Foraminifera</taxon>
        <taxon>Monothalamids</taxon>
        <taxon>Reticulomyxidae</taxon>
        <taxon>Reticulomyxa</taxon>
    </lineage>
</organism>
<dbReference type="GO" id="GO:0009104">
    <property type="term" value="P:lipopolysaccharide catabolic process"/>
    <property type="evidence" value="ECO:0007669"/>
    <property type="project" value="TreeGrafter"/>
</dbReference>
<dbReference type="PANTHER" id="PTHR15010:SF0">
    <property type="entry name" value="ACYLOXYACYL HYDROLASE"/>
    <property type="match status" value="1"/>
</dbReference>
<evidence type="ECO:0000313" key="2">
    <source>
        <dbReference type="Proteomes" id="UP000023152"/>
    </source>
</evidence>
<dbReference type="OrthoDB" id="14839at2759"/>
<reference evidence="1 2" key="1">
    <citation type="journal article" date="2013" name="Curr. Biol.">
        <title>The Genome of the Foraminiferan Reticulomyxa filosa.</title>
        <authorList>
            <person name="Glockner G."/>
            <person name="Hulsmann N."/>
            <person name="Schleicher M."/>
            <person name="Noegel A.A."/>
            <person name="Eichinger L."/>
            <person name="Gallinger C."/>
            <person name="Pawlowski J."/>
            <person name="Sierra R."/>
            <person name="Euteneuer U."/>
            <person name="Pillet L."/>
            <person name="Moustafa A."/>
            <person name="Platzer M."/>
            <person name="Groth M."/>
            <person name="Szafranski K."/>
            <person name="Schliwa M."/>
        </authorList>
    </citation>
    <scope>NUCLEOTIDE SEQUENCE [LARGE SCALE GENOMIC DNA]</scope>
</reference>
<dbReference type="GO" id="GO:0005509">
    <property type="term" value="F:calcium ion binding"/>
    <property type="evidence" value="ECO:0007669"/>
    <property type="project" value="TreeGrafter"/>
</dbReference>
<dbReference type="GO" id="GO:0050528">
    <property type="term" value="F:acyloxyacyl hydrolase activity"/>
    <property type="evidence" value="ECO:0007669"/>
    <property type="project" value="InterPro"/>
</dbReference>
<dbReference type="EMBL" id="ASPP01020795">
    <property type="protein sequence ID" value="ETO13143.1"/>
    <property type="molecule type" value="Genomic_DNA"/>
</dbReference>
<dbReference type="InterPro" id="IPR039676">
    <property type="entry name" value="AOAH"/>
</dbReference>
<name>X6MGJ8_RETFI</name>
<sequence length="115" mass="12901">MNSNATVRDLTTERAMNLSATLQNLTESVKFQNITLQYMSFAALMDDVINIWHSEGGETWQLIEPVDGFHPNQLSNAMLASVIWKELEVNYSDLLPPTNPHNDEIIATFGDQGGY</sequence>
<protein>
    <recommendedName>
        <fullName evidence="3">SGNH hydrolase-type esterase domain-containing protein</fullName>
    </recommendedName>
</protein>
<evidence type="ECO:0008006" key="3">
    <source>
        <dbReference type="Google" id="ProtNLM"/>
    </source>
</evidence>
<evidence type="ECO:0000313" key="1">
    <source>
        <dbReference type="EMBL" id="ETO13143.1"/>
    </source>
</evidence>
<keyword evidence="2" id="KW-1185">Reference proteome</keyword>